<reference evidence="1 2" key="1">
    <citation type="submission" date="2019-08" db="EMBL/GenBank/DDBJ databases">
        <authorList>
            <person name="Dong K."/>
        </authorList>
    </citation>
    <scope>NUCLEOTIDE SEQUENCE [LARGE SCALE GENOMIC DNA]</scope>
    <source>
        <strain evidence="1 2">K-1</strain>
    </source>
</reference>
<dbReference type="InterPro" id="IPR039498">
    <property type="entry name" value="NTP_transf_5"/>
</dbReference>
<evidence type="ECO:0000313" key="2">
    <source>
        <dbReference type="Proteomes" id="UP000321949"/>
    </source>
</evidence>
<organism evidence="1 2">
    <name type="scientific">Microbacterium saccharophilum</name>
    <dbReference type="NCBI Taxonomy" id="1213358"/>
    <lineage>
        <taxon>Bacteria</taxon>
        <taxon>Bacillati</taxon>
        <taxon>Actinomycetota</taxon>
        <taxon>Actinomycetes</taxon>
        <taxon>Micrococcales</taxon>
        <taxon>Microbacteriaceae</taxon>
        <taxon>Microbacterium</taxon>
    </lineage>
</organism>
<accession>A0A5C8I9P3</accession>
<evidence type="ECO:0000313" key="1">
    <source>
        <dbReference type="EMBL" id="TXK15400.1"/>
    </source>
</evidence>
<comment type="caution">
    <text evidence="1">The sequence shown here is derived from an EMBL/GenBank/DDBJ whole genome shotgun (WGS) entry which is preliminary data.</text>
</comment>
<gene>
    <name evidence="1" type="ORF">FVP74_03110</name>
</gene>
<dbReference type="EMBL" id="VRSX01000001">
    <property type="protein sequence ID" value="TXK15400.1"/>
    <property type="molecule type" value="Genomic_DNA"/>
</dbReference>
<dbReference type="GO" id="GO:0016740">
    <property type="term" value="F:transferase activity"/>
    <property type="evidence" value="ECO:0007669"/>
    <property type="project" value="UniProtKB-KW"/>
</dbReference>
<dbReference type="RefSeq" id="WP_147049585.1">
    <property type="nucleotide sequence ID" value="NZ_BKAH01000002.1"/>
</dbReference>
<proteinExistence type="predicted"/>
<dbReference type="AlphaFoldDB" id="A0A5C8I9P3"/>
<protein>
    <submittedName>
        <fullName evidence="1">Nucleotidyltransferase family protein</fullName>
    </submittedName>
</protein>
<name>A0A5C8I9P3_9MICO</name>
<sequence>MPEPASIRLDEAVDLAHAWLQQAADAQGIRALFIKGPALHRQGLRSARVSGDVDVLVEPARFHDFCAHLGDVGWRQRDSMLLSELTTLHSKTYLRDGWPCDIDVHSHYPGFLGDPAEAFEALWARRTTLDFAHQSCLVPDRVAGVLILALHSLRGTVMQERHAAELKELLAVELTELERVQLADLAAATGSAETLRTVLPRLGVDLPASADQAPHGLREWRERVDAGSVGAYQWFVALRRSHGRAKLRVLWRAIWPTDHDLLIARPEIPDAFWPKVRGRIARWPRGLRSLPRAVRAIWHNRG</sequence>
<keyword evidence="1" id="KW-0808">Transferase</keyword>
<dbReference type="OrthoDB" id="3782133at2"/>
<dbReference type="Pfam" id="PF14907">
    <property type="entry name" value="NTP_transf_5"/>
    <property type="match status" value="1"/>
</dbReference>
<keyword evidence="2" id="KW-1185">Reference proteome</keyword>
<dbReference type="Proteomes" id="UP000321949">
    <property type="component" value="Unassembled WGS sequence"/>
</dbReference>